<keyword evidence="3" id="KW-0206">Cytoskeleton</keyword>
<dbReference type="GO" id="GO:0030951">
    <property type="term" value="P:establishment or maintenance of microtubule cytoskeleton polarity"/>
    <property type="evidence" value="ECO:0007669"/>
    <property type="project" value="InterPro"/>
</dbReference>
<feature type="compositionally biased region" description="Basic and acidic residues" evidence="4">
    <location>
        <begin position="244"/>
        <end position="256"/>
    </location>
</feature>
<feature type="region of interest" description="Disordered" evidence="4">
    <location>
        <begin position="1936"/>
        <end position="2011"/>
    </location>
</feature>
<protein>
    <submittedName>
        <fullName evidence="6">ARM repeat-containing protein</fullName>
    </submittedName>
</protein>
<feature type="domain" description="TOG" evidence="5">
    <location>
        <begin position="605"/>
        <end position="839"/>
    </location>
</feature>
<feature type="compositionally biased region" description="Polar residues" evidence="4">
    <location>
        <begin position="2121"/>
        <end position="2132"/>
    </location>
</feature>
<name>A0A165LCK0_EXIGL</name>
<dbReference type="FunFam" id="1.25.10.10:FF:000068">
    <property type="entry name" value="cytoskeleton-associated protein 5 isoform X1"/>
    <property type="match status" value="1"/>
</dbReference>
<feature type="compositionally biased region" description="Low complexity" evidence="4">
    <location>
        <begin position="1140"/>
        <end position="1151"/>
    </location>
</feature>
<feature type="compositionally biased region" description="Low complexity" evidence="4">
    <location>
        <begin position="2110"/>
        <end position="2120"/>
    </location>
</feature>
<dbReference type="OrthoDB" id="205662at2759"/>
<dbReference type="SUPFAM" id="SSF48371">
    <property type="entry name" value="ARM repeat"/>
    <property type="match status" value="2"/>
</dbReference>
<dbReference type="InterPro" id="IPR048491">
    <property type="entry name" value="XMAP215_CLASP_TOG"/>
</dbReference>
<dbReference type="GO" id="GO:1990498">
    <property type="term" value="C:mitotic spindle microtubule"/>
    <property type="evidence" value="ECO:0007669"/>
    <property type="project" value="UniProtKB-ARBA"/>
</dbReference>
<proteinExistence type="predicted"/>
<accession>A0A165LCK0</accession>
<feature type="compositionally biased region" description="Low complexity" evidence="4">
    <location>
        <begin position="1992"/>
        <end position="2002"/>
    </location>
</feature>
<dbReference type="GO" id="GO:1990571">
    <property type="term" value="P:meiotic centromere clustering"/>
    <property type="evidence" value="ECO:0007669"/>
    <property type="project" value="UniProtKB-ARBA"/>
</dbReference>
<evidence type="ECO:0000259" key="5">
    <source>
        <dbReference type="SMART" id="SM01349"/>
    </source>
</evidence>
<evidence type="ECO:0000256" key="4">
    <source>
        <dbReference type="SAM" id="MobiDB-lite"/>
    </source>
</evidence>
<dbReference type="GO" id="GO:0051315">
    <property type="term" value="P:attachment of mitotic spindle microtubules to kinetochore"/>
    <property type="evidence" value="ECO:0007669"/>
    <property type="project" value="UniProtKB-ARBA"/>
</dbReference>
<feature type="compositionally biased region" description="Low complexity" evidence="4">
    <location>
        <begin position="1556"/>
        <end position="1586"/>
    </location>
</feature>
<dbReference type="GO" id="GO:0099070">
    <property type="term" value="C:static microtubule bundle"/>
    <property type="evidence" value="ECO:0007669"/>
    <property type="project" value="UniProtKB-ARBA"/>
</dbReference>
<feature type="region of interest" description="Disordered" evidence="4">
    <location>
        <begin position="2161"/>
        <end position="2193"/>
    </location>
</feature>
<feature type="region of interest" description="Disordered" evidence="4">
    <location>
        <begin position="504"/>
        <end position="597"/>
    </location>
</feature>
<feature type="domain" description="TOG" evidence="5">
    <location>
        <begin position="868"/>
        <end position="1103"/>
    </location>
</feature>
<evidence type="ECO:0000313" key="7">
    <source>
        <dbReference type="Proteomes" id="UP000077266"/>
    </source>
</evidence>
<feature type="region of interest" description="Disordered" evidence="4">
    <location>
        <begin position="1504"/>
        <end position="1647"/>
    </location>
</feature>
<dbReference type="GO" id="GO:0061863">
    <property type="term" value="F:microtubule plus end polymerase"/>
    <property type="evidence" value="ECO:0007669"/>
    <property type="project" value="InterPro"/>
</dbReference>
<dbReference type="FunFam" id="1.25.10.10:FF:000063">
    <property type="entry name" value="Putative cytoskeleton-associated protein 5"/>
    <property type="match status" value="1"/>
</dbReference>
<feature type="compositionally biased region" description="Low complexity" evidence="4">
    <location>
        <begin position="560"/>
        <end position="578"/>
    </location>
</feature>
<keyword evidence="2" id="KW-0963">Cytoplasm</keyword>
<dbReference type="InterPro" id="IPR034085">
    <property type="entry name" value="TOG"/>
</dbReference>
<sequence length="2193" mass="233652">MDGAPPPEEDFSALPVADRLAHKNWKARVSAYETMIKTFQATASESDPAFRPYVSNGELLKKIALDANAVAQEKAVECLVALVKFAGENAARTREEVMPAVVDKCLGSTRAGTKNNAIELVLQYVEMENSADGCIRDILGGLGAKQPKTVAGCVTALKEIVRVFGIQPVSPALLLKAMPKIFGHSDKTVRAEGTALCQHIYQCIGAAIQPSLADLKPVQVKELTEGFEKMDTEGKGKGSLVPERYTRDEARKRESAPPDAEDAPAEPEEVDPRSFAEEVNVVPQMPANFHGNLASSKWKDRKEALDDFLVVLQKAIRIQDVPELGDTIKALAEKMKDVNINCVITAANCLEALAKGLGSSFARYKEVTIPPILDRMKERKPSVTDALGTALDAIFASTTISDIIELIIPPLSNKSPQVKEGTVKFIQRCLANATKPPSPAQVKPLADALAITLGDSVEVVRDFSAQALGCLMKIVGERAMNPILEPLDDLRKAKVKEQYEKATVKCKAGAPAPPKPAPPPAAAPKKKAPVAKKPEPKAAPPPEPEDDPSPPPAPPKKAPPARLLAKKPAAAAPAAPAAKKPPPAAAAAASKGGAAPAPGSLDTFKYKHTPEAAEELAVDMIPANIANDLGDANWKLRLAAFEEMITWLEGGAVETVDSEVVVRFIAKKCWNEKNFQVSSKAYLVLSMLADRCPTFGRPSVALAVGHLCEKLGDIKLKKPAGDTLGVFAEKTSLSFVLNQAYEPMSKQKAPKVIADSITWINTSLTEFGIAGLSLRALIDFLKEGLKNSNAAVRTSATNCIVTVKLFAGAGIKDLIQDLNPQLLGTITSEFDKADGTPAPTPTRQSAEVASAPAGGAGGKGASSDPLDELFPRVELDKLLGGTSILTDAKSDNFKLRKEALETLQGLLDVGQNKRLKPSMGEIREILKARVNDSNKAVQVLALDIIARIASGMNKPFEKYSRLYVTAVCSVLADQKANIRSAGLVTLSAMAEACEGLDSMIPGLAVGLETANPLLRGSLTGWLSDFLKENEGKPLPDLGPLAGPLVACLDDKNGDVRKGSLTVLPYVIGQIGFDKVEKETSSLKPASKAAVMPLLQQARANAPSRGAAAPPAPAKAAPAPKAVQAAAAAAKAPSPAPQERAASPAPSLAPSLGKPGGIPSRATGVRRNFGGPPSRPDSRADSVKENEPAAAGPVSRLAKPGGLRRPMSMAFPAAPSPAPPAAHPAGYFMGNNSEAKRARLAKDSGRWIIEGAPVRKDLGDVLHHQMEGHVAEEVLKHLFSTGHDPVADYVVGATEMLESFAKAVGNDLDEMAQDELRATLLANSDLPLKYFSLRIHEPPPSLVTKCLDLLDGVLTFFRTIEYQVSDTEAQCFAPTLIHKLGDAREPVRNRVSVMLQSLSRVYAYSRIFQLLLEHGLRSKVAKTRQGALDELSGVLKRSGLSACDPAKAFPVIATMISDKDASVRKAALATLGDGYTLVGEKIWSLVGSLSPKDKTQLEERLRRVPGPAAPAPDVAPTPAVSRVAASGLQRPGSPGLGNSRIGGPAGIPRPSSPAGVTSRLARPASPSRLPAARSTSPAPSLRPPSTAGIPRVRPTSMLPSRLGPPRARPAPIHTPDPPEEEHPVYAVNGYANGHSTTPEEPPVESAAQSDDITITISSILSNDPGRSVEALKKIQKILDIAPEASHTSSQFRELSDHTEGLIETITLQMGHVFDKVDSLIESGNFRLAKHLIQTLNSFCDHSVLAESLTVDILQSLLEELTLRLLHTDESKEPKIKDLSRFINMLILRLFAVARRVAVFRALFGLLLQLVKPFPSHGTLPDAPEARVAELVLKCVWKLARNIPGDLEKNALDPIELFPAIEHFLQSIPPNEWRARATNRVPSGDMPLRTIKVIIQHVVAHYGTDDTYEVLTQAFEDPSATIVYPYVFRILNSNARTAAANGNGESPARTRTRSTTNGSMDKPEDRGSMYSSGSPPRSSAASTSSAGRNRHGSPTRSSTRSQTPPLLPSAPVVEEPDPDVLLLKIIDHISSETTGALHKEGITELHQFMKTYPAKKPKVDKLLEATGPAFRKYIARALASRAAEDQERVGGTAPGILTRAEESQPAKKDTVPSAPSSPSPSARTNITASASSPRRMSMIGDPLPGEDRLSRLHDVFQYRRNVAAKEEGRPSRLSIASNGSGSGLPSSRSGSGMDS</sequence>
<feature type="region of interest" description="Disordered" evidence="4">
    <location>
        <begin position="1100"/>
        <end position="1205"/>
    </location>
</feature>
<dbReference type="EMBL" id="KV425927">
    <property type="protein sequence ID" value="KZV97682.1"/>
    <property type="molecule type" value="Genomic_DNA"/>
</dbReference>
<keyword evidence="7" id="KW-1185">Reference proteome</keyword>
<dbReference type="GO" id="GO:0000022">
    <property type="term" value="P:mitotic spindle elongation"/>
    <property type="evidence" value="ECO:0007669"/>
    <property type="project" value="UniProtKB-ARBA"/>
</dbReference>
<dbReference type="GO" id="GO:0005881">
    <property type="term" value="C:cytoplasmic microtubule"/>
    <property type="evidence" value="ECO:0007669"/>
    <property type="project" value="UniProtKB-ARBA"/>
</dbReference>
<feature type="region of interest" description="Disordered" evidence="4">
    <location>
        <begin position="829"/>
        <end position="864"/>
    </location>
</feature>
<evidence type="ECO:0000313" key="6">
    <source>
        <dbReference type="EMBL" id="KZV97682.1"/>
    </source>
</evidence>
<feature type="region of interest" description="Disordered" evidence="4">
    <location>
        <begin position="229"/>
        <end position="272"/>
    </location>
</feature>
<feature type="compositionally biased region" description="Basic and acidic residues" evidence="4">
    <location>
        <begin position="2097"/>
        <end position="2108"/>
    </location>
</feature>
<feature type="compositionally biased region" description="Pro residues" evidence="4">
    <location>
        <begin position="1605"/>
        <end position="1614"/>
    </location>
</feature>
<dbReference type="InterPro" id="IPR045110">
    <property type="entry name" value="XMAP215"/>
</dbReference>
<evidence type="ECO:0000256" key="1">
    <source>
        <dbReference type="ARBA" id="ARBA00004245"/>
    </source>
</evidence>
<dbReference type="InParanoid" id="A0A165LCK0"/>
<feature type="domain" description="TOG" evidence="5">
    <location>
        <begin position="1259"/>
        <end position="1509"/>
    </location>
</feature>
<feature type="region of interest" description="Disordered" evidence="4">
    <location>
        <begin position="2078"/>
        <end position="2146"/>
    </location>
</feature>
<feature type="compositionally biased region" description="Pro residues" evidence="4">
    <location>
        <begin position="511"/>
        <end position="522"/>
    </location>
</feature>
<dbReference type="GO" id="GO:0044732">
    <property type="term" value="C:mitotic spindle pole body"/>
    <property type="evidence" value="ECO:0007669"/>
    <property type="project" value="UniProtKB-ARBA"/>
</dbReference>
<dbReference type="Pfam" id="PF21041">
    <property type="entry name" value="XMAP215_CLASP_TOG"/>
    <property type="match status" value="3"/>
</dbReference>
<dbReference type="InterPro" id="IPR016024">
    <property type="entry name" value="ARM-type_fold"/>
</dbReference>
<feature type="compositionally biased region" description="Acidic residues" evidence="4">
    <location>
        <begin position="259"/>
        <end position="269"/>
    </location>
</feature>
<evidence type="ECO:0000256" key="3">
    <source>
        <dbReference type="ARBA" id="ARBA00023212"/>
    </source>
</evidence>
<evidence type="ECO:0000256" key="2">
    <source>
        <dbReference type="ARBA" id="ARBA00022490"/>
    </source>
</evidence>
<feature type="domain" description="TOG" evidence="5">
    <location>
        <begin position="2"/>
        <end position="236"/>
    </location>
</feature>
<dbReference type="GO" id="GO:0051010">
    <property type="term" value="F:microtubule plus-end binding"/>
    <property type="evidence" value="ECO:0007669"/>
    <property type="project" value="InterPro"/>
</dbReference>
<dbReference type="SMART" id="SM01349">
    <property type="entry name" value="TOG"/>
    <property type="match status" value="5"/>
</dbReference>
<comment type="subcellular location">
    <subcellularLocation>
        <location evidence="1">Cytoplasm</location>
        <location evidence="1">Cytoskeleton</location>
    </subcellularLocation>
</comment>
<gene>
    <name evidence="6" type="ORF">EXIGLDRAFT_832702</name>
</gene>
<feature type="compositionally biased region" description="Low complexity" evidence="4">
    <location>
        <begin position="585"/>
        <end position="597"/>
    </location>
</feature>
<feature type="compositionally biased region" description="Pro residues" evidence="4">
    <location>
        <begin position="549"/>
        <end position="558"/>
    </location>
</feature>
<dbReference type="PANTHER" id="PTHR12609">
    <property type="entry name" value="MICROTUBULE ASSOCIATED PROTEIN XMAP215"/>
    <property type="match status" value="1"/>
</dbReference>
<organism evidence="6 7">
    <name type="scientific">Exidia glandulosa HHB12029</name>
    <dbReference type="NCBI Taxonomy" id="1314781"/>
    <lineage>
        <taxon>Eukaryota</taxon>
        <taxon>Fungi</taxon>
        <taxon>Dikarya</taxon>
        <taxon>Basidiomycota</taxon>
        <taxon>Agaricomycotina</taxon>
        <taxon>Agaricomycetes</taxon>
        <taxon>Auriculariales</taxon>
        <taxon>Exidiaceae</taxon>
        <taxon>Exidia</taxon>
    </lineage>
</organism>
<dbReference type="Gene3D" id="1.25.10.10">
    <property type="entry name" value="Leucine-rich Repeat Variant"/>
    <property type="match status" value="5"/>
</dbReference>
<dbReference type="FunFam" id="1.25.10.10:FF:000019">
    <property type="entry name" value="Cytoskeleton-associated protein 5"/>
    <property type="match status" value="1"/>
</dbReference>
<dbReference type="InterPro" id="IPR011989">
    <property type="entry name" value="ARM-like"/>
</dbReference>
<dbReference type="GO" id="GO:0046785">
    <property type="term" value="P:microtubule polymerization"/>
    <property type="evidence" value="ECO:0007669"/>
    <property type="project" value="InterPro"/>
</dbReference>
<feature type="compositionally biased region" description="Basic and acidic residues" evidence="4">
    <location>
        <begin position="1175"/>
        <end position="1186"/>
    </location>
</feature>
<dbReference type="Proteomes" id="UP000077266">
    <property type="component" value="Unassembled WGS sequence"/>
</dbReference>
<feature type="compositionally biased region" description="Low complexity" evidence="4">
    <location>
        <begin position="1966"/>
        <end position="1985"/>
    </location>
</feature>
<feature type="domain" description="TOG" evidence="5">
    <location>
        <begin position="274"/>
        <end position="508"/>
    </location>
</feature>
<dbReference type="STRING" id="1314781.A0A165LCK0"/>
<feature type="compositionally biased region" description="Low complexity" evidence="4">
    <location>
        <begin position="1100"/>
        <end position="1132"/>
    </location>
</feature>
<reference evidence="6 7" key="1">
    <citation type="journal article" date="2016" name="Mol. Biol. Evol.">
        <title>Comparative Genomics of Early-Diverging Mushroom-Forming Fungi Provides Insights into the Origins of Lignocellulose Decay Capabilities.</title>
        <authorList>
            <person name="Nagy L.G."/>
            <person name="Riley R."/>
            <person name="Tritt A."/>
            <person name="Adam C."/>
            <person name="Daum C."/>
            <person name="Floudas D."/>
            <person name="Sun H."/>
            <person name="Yadav J.S."/>
            <person name="Pangilinan J."/>
            <person name="Larsson K.H."/>
            <person name="Matsuura K."/>
            <person name="Barry K."/>
            <person name="Labutti K."/>
            <person name="Kuo R."/>
            <person name="Ohm R.A."/>
            <person name="Bhattacharya S.S."/>
            <person name="Shirouzu T."/>
            <person name="Yoshinaga Y."/>
            <person name="Martin F.M."/>
            <person name="Grigoriev I.V."/>
            <person name="Hibbett D.S."/>
        </authorList>
    </citation>
    <scope>NUCLEOTIDE SEQUENCE [LARGE SCALE GENOMIC DNA]</scope>
    <source>
        <strain evidence="6 7">HHB12029</strain>
    </source>
</reference>
<feature type="compositionally biased region" description="Low complexity" evidence="4">
    <location>
        <begin position="2175"/>
        <end position="2193"/>
    </location>
</feature>